<protein>
    <submittedName>
        <fullName evidence="1">Uncharacterized protein</fullName>
    </submittedName>
</protein>
<dbReference type="EnsemblMetazoa" id="AATE008245-RA">
    <property type="protein sequence ID" value="AATE008245-PA.1"/>
    <property type="gene ID" value="AATE008245"/>
</dbReference>
<dbReference type="VEuPathDB" id="VectorBase:AATE008245"/>
<reference evidence="1" key="1">
    <citation type="submission" date="2022-08" db="UniProtKB">
        <authorList>
            <consortium name="EnsemblMetazoa"/>
        </authorList>
    </citation>
    <scope>IDENTIFICATION</scope>
    <source>
        <strain evidence="1">EBRO</strain>
    </source>
</reference>
<dbReference type="AlphaFoldDB" id="A0A182IZ22"/>
<accession>A0A182IZ22</accession>
<name>A0A182IZ22_ANOAO</name>
<organism evidence="1">
    <name type="scientific">Anopheles atroparvus</name>
    <name type="common">European mosquito</name>
    <dbReference type="NCBI Taxonomy" id="41427"/>
    <lineage>
        <taxon>Eukaryota</taxon>
        <taxon>Metazoa</taxon>
        <taxon>Ecdysozoa</taxon>
        <taxon>Arthropoda</taxon>
        <taxon>Hexapoda</taxon>
        <taxon>Insecta</taxon>
        <taxon>Pterygota</taxon>
        <taxon>Neoptera</taxon>
        <taxon>Endopterygota</taxon>
        <taxon>Diptera</taxon>
        <taxon>Nematocera</taxon>
        <taxon>Culicoidea</taxon>
        <taxon>Culicidae</taxon>
        <taxon>Anophelinae</taxon>
        <taxon>Anopheles</taxon>
    </lineage>
</organism>
<sequence>MSDKRPSDARSLSLQSCWPQPGRVLLFENRTKLAELRQTLSGVTELTLAHIQHPSDVIFQWVMESMPSLCSILLLGCNVFLVPYHEFNNGNQWLPNPRLLSLHFISQEISKRKVSLLEVDCNLTGIDDIGMSELVAVGHDLQLERLILGNSKELSWENLSPGTAMAASGVSGGHDGQEIRANYSQAAACLSLESVAGPEVQEVRQIVFGNQPRRRCWSPNPAVETVLQ</sequence>
<proteinExistence type="predicted"/>
<evidence type="ECO:0000313" key="1">
    <source>
        <dbReference type="EnsemblMetazoa" id="AATE008245-PA.1"/>
    </source>
</evidence>